<feature type="transmembrane region" description="Helical" evidence="1">
    <location>
        <begin position="150"/>
        <end position="174"/>
    </location>
</feature>
<evidence type="ECO:0000313" key="3">
    <source>
        <dbReference type="Proteomes" id="UP000092741"/>
    </source>
</evidence>
<reference evidence="2 3" key="1">
    <citation type="submission" date="2016-07" db="EMBL/GenBank/DDBJ databases">
        <title>Developing Vibrio natriegens as a novel, fast-growing host for biotechnology.</title>
        <authorList>
            <person name="Weinstock M.T."/>
            <person name="Hesek E.D."/>
            <person name="Wilson C.M."/>
            <person name="Gibson D.G."/>
        </authorList>
    </citation>
    <scope>NUCLEOTIDE SEQUENCE [LARGE SCALE GENOMIC DNA]</scope>
    <source>
        <strain evidence="2 3">ATCC 14048</strain>
    </source>
</reference>
<dbReference type="EMBL" id="CP016345">
    <property type="protein sequence ID" value="ANQ12060.1"/>
    <property type="molecule type" value="Genomic_DNA"/>
</dbReference>
<feature type="transmembrane region" description="Helical" evidence="1">
    <location>
        <begin position="220"/>
        <end position="238"/>
    </location>
</feature>
<keyword evidence="3" id="KW-1185">Reference proteome</keyword>
<protein>
    <submittedName>
        <fullName evidence="2">Uncharacterized protein</fullName>
    </submittedName>
</protein>
<accession>A0AAN0Y175</accession>
<keyword evidence="1" id="KW-0472">Membrane</keyword>
<feature type="transmembrane region" description="Helical" evidence="1">
    <location>
        <begin position="195"/>
        <end position="214"/>
    </location>
</feature>
<gene>
    <name evidence="2" type="ORF">BA890_04550</name>
</gene>
<dbReference type="Proteomes" id="UP000092741">
    <property type="component" value="Chromosome 1"/>
</dbReference>
<feature type="transmembrane region" description="Helical" evidence="1">
    <location>
        <begin position="117"/>
        <end position="138"/>
    </location>
</feature>
<evidence type="ECO:0000313" key="2">
    <source>
        <dbReference type="EMBL" id="ANQ12060.1"/>
    </source>
</evidence>
<keyword evidence="1" id="KW-1133">Transmembrane helix</keyword>
<feature type="transmembrane region" description="Helical" evidence="1">
    <location>
        <begin position="67"/>
        <end position="85"/>
    </location>
</feature>
<evidence type="ECO:0000256" key="1">
    <source>
        <dbReference type="SAM" id="Phobius"/>
    </source>
</evidence>
<feature type="transmembrane region" description="Helical" evidence="1">
    <location>
        <begin position="31"/>
        <end position="55"/>
    </location>
</feature>
<proteinExistence type="predicted"/>
<dbReference type="KEGG" id="vna:PN96_08795"/>
<dbReference type="GeneID" id="70912894"/>
<dbReference type="RefSeq" id="WP_014231250.1">
    <property type="nucleotide sequence ID" value="NZ_ATFJ01000001.1"/>
</dbReference>
<organism evidence="2 3">
    <name type="scientific">Vibrio natriegens NBRC 15636 = ATCC 14048 = DSM 759</name>
    <dbReference type="NCBI Taxonomy" id="1219067"/>
    <lineage>
        <taxon>Bacteria</taxon>
        <taxon>Pseudomonadati</taxon>
        <taxon>Pseudomonadota</taxon>
        <taxon>Gammaproteobacteria</taxon>
        <taxon>Vibrionales</taxon>
        <taxon>Vibrionaceae</taxon>
        <taxon>Vibrio</taxon>
    </lineage>
</organism>
<name>A0AAN0Y175_VIBNA</name>
<dbReference type="AlphaFoldDB" id="A0AAN0Y175"/>
<feature type="transmembrane region" description="Helical" evidence="1">
    <location>
        <begin position="91"/>
        <end position="110"/>
    </location>
</feature>
<keyword evidence="1" id="KW-0812">Transmembrane</keyword>
<sequence length="247" mass="26612">MIFSTIQFFITILLAVVCARAMSLSGGELPVLALMIPALWLLPQGGLAGLVLLGAMMAYGATLSMQPIALSIGVLILFPLLMVVFSHRSSLGVLLTTGLIVLTLQVGIMVTQQGGKLAGSASVTVVQTLAVIVMWWAITHWKASNKHSWWPLLLLLPLWVADLTYAALVALCLTGMLASMETLTKIKQSIHWSKLLCWTLPTVGFAALVVSPATDVPKPVFVVWICLLGTAWMTDYILRSGDEQAEL</sequence>